<dbReference type="GeneTree" id="ENSGT00390000005565"/>
<evidence type="ECO:0000313" key="4">
    <source>
        <dbReference type="Proteomes" id="UP000472272"/>
    </source>
</evidence>
<dbReference type="Proteomes" id="UP000472272">
    <property type="component" value="Chromosome 2"/>
</dbReference>
<feature type="region of interest" description="Disordered" evidence="1">
    <location>
        <begin position="1"/>
        <end position="32"/>
    </location>
</feature>
<dbReference type="Gene3D" id="3.30.70.100">
    <property type="match status" value="1"/>
</dbReference>
<dbReference type="PANTHER" id="PTHR34035">
    <property type="entry name" value="TESTIS-EXPRESSED PROTEIN 47"/>
    <property type="match status" value="1"/>
</dbReference>
<evidence type="ECO:0000259" key="2">
    <source>
        <dbReference type="SMART" id="SM01034"/>
    </source>
</evidence>
<dbReference type="OMA" id="MDSERTW"/>
<reference evidence="3 4" key="1">
    <citation type="journal article" date="2019" name="Proc. Natl. Acad. Sci. U.S.A.">
        <title>Regulatory changes in pterin and carotenoid genes underlie balanced color polymorphisms in the wall lizard.</title>
        <authorList>
            <person name="Andrade P."/>
            <person name="Pinho C."/>
            <person name="Perez I de Lanuza G."/>
            <person name="Afonso S."/>
            <person name="Brejcha J."/>
            <person name="Rubin C.J."/>
            <person name="Wallerman O."/>
            <person name="Pereira P."/>
            <person name="Sabatino S.J."/>
            <person name="Bellati A."/>
            <person name="Pellitteri-Rosa D."/>
            <person name="Bosakova Z."/>
            <person name="Bunikis I."/>
            <person name="Carretero M.A."/>
            <person name="Feiner N."/>
            <person name="Marsik P."/>
            <person name="Pauperio F."/>
            <person name="Salvi D."/>
            <person name="Soler L."/>
            <person name="While G.M."/>
            <person name="Uller T."/>
            <person name="Font E."/>
            <person name="Andersson L."/>
            <person name="Carneiro M."/>
        </authorList>
    </citation>
    <scope>NUCLEOTIDE SEQUENCE</scope>
</reference>
<proteinExistence type="predicted"/>
<evidence type="ECO:0000313" key="3">
    <source>
        <dbReference type="Ensembl" id="ENSPMRP00000024057.1"/>
    </source>
</evidence>
<dbReference type="AlphaFoldDB" id="A0A670JM79"/>
<dbReference type="Pfam" id="PF24787">
    <property type="entry name" value="TEX47"/>
    <property type="match status" value="1"/>
</dbReference>
<reference evidence="3" key="2">
    <citation type="submission" date="2025-08" db="UniProtKB">
        <authorList>
            <consortium name="Ensembl"/>
        </authorList>
    </citation>
    <scope>IDENTIFICATION</scope>
</reference>
<evidence type="ECO:0000256" key="1">
    <source>
        <dbReference type="SAM" id="MobiDB-lite"/>
    </source>
</evidence>
<organism evidence="3 4">
    <name type="scientific">Podarcis muralis</name>
    <name type="common">Wall lizard</name>
    <name type="synonym">Lacerta muralis</name>
    <dbReference type="NCBI Taxonomy" id="64176"/>
    <lineage>
        <taxon>Eukaryota</taxon>
        <taxon>Metazoa</taxon>
        <taxon>Chordata</taxon>
        <taxon>Craniata</taxon>
        <taxon>Vertebrata</taxon>
        <taxon>Euteleostomi</taxon>
        <taxon>Lepidosauria</taxon>
        <taxon>Squamata</taxon>
        <taxon>Bifurcata</taxon>
        <taxon>Unidentata</taxon>
        <taxon>Episquamata</taxon>
        <taxon>Laterata</taxon>
        <taxon>Lacertibaenia</taxon>
        <taxon>Lacertidae</taxon>
        <taxon>Podarcis</taxon>
    </lineage>
</organism>
<feature type="domain" description="BLUF" evidence="2">
    <location>
        <begin position="56"/>
        <end position="160"/>
    </location>
</feature>
<dbReference type="InterPro" id="IPR055308">
    <property type="entry name" value="TEX47-like"/>
</dbReference>
<reference evidence="3" key="3">
    <citation type="submission" date="2025-09" db="UniProtKB">
        <authorList>
            <consortium name="Ensembl"/>
        </authorList>
    </citation>
    <scope>IDENTIFICATION</scope>
</reference>
<accession>A0A670JM79</accession>
<keyword evidence="4" id="KW-1185">Reference proteome</keyword>
<name>A0A670JM79_PODMU</name>
<dbReference type="Ensembl" id="ENSPMRT00000025521.1">
    <property type="protein sequence ID" value="ENSPMRP00000024057.1"/>
    <property type="gene ID" value="ENSPMRG00000015566.1"/>
</dbReference>
<dbReference type="GO" id="GO:0009882">
    <property type="term" value="F:blue light photoreceptor activity"/>
    <property type="evidence" value="ECO:0007669"/>
    <property type="project" value="InterPro"/>
</dbReference>
<dbReference type="SMART" id="SM01034">
    <property type="entry name" value="BLUF"/>
    <property type="match status" value="1"/>
</dbReference>
<feature type="compositionally biased region" description="Basic and acidic residues" evidence="1">
    <location>
        <begin position="13"/>
        <end position="32"/>
    </location>
</feature>
<sequence>MSRFKAGTSGKGTYEKETEMWEKQEASPSEEERTNLLDQLLQEKVHSGTKETKSLLHRLIFLAKISPELADKRDLAEYWEQLFASLQRSYYQSEGVTGLLLLYPAYVIHILESSSDMLYAVLRDLRDMEQQQRVLVLGAKILVMSHNLPSRLFQQWNYKVLNVPERYQEYSAAREEPTEAIICECLTTLLKLGKHLQRYPKKPKNLEDAILEKVPELIVPQDTICHLLECQELLSAAQYLQLYDSPLNILMDSETTWPLAERLKLHLEWAAAKRTHFQ</sequence>
<dbReference type="GO" id="GO:0071949">
    <property type="term" value="F:FAD binding"/>
    <property type="evidence" value="ECO:0007669"/>
    <property type="project" value="InterPro"/>
</dbReference>
<protein>
    <recommendedName>
        <fullName evidence="2">BLUF domain-containing protein</fullName>
    </recommendedName>
</protein>
<dbReference type="PANTHER" id="PTHR34035:SF1">
    <property type="entry name" value="TESTIS-EXPRESSED PROTEIN 47"/>
    <property type="match status" value="1"/>
</dbReference>
<dbReference type="InterPro" id="IPR007024">
    <property type="entry name" value="BLUF_domain"/>
</dbReference>